<dbReference type="RefSeq" id="WP_109626879.1">
    <property type="nucleotide sequence ID" value="NZ_JANKBI010000007.1"/>
</dbReference>
<dbReference type="Proteomes" id="UP000245412">
    <property type="component" value="Unassembled WGS sequence"/>
</dbReference>
<name>A0AB73T381_9FIRM</name>
<evidence type="ECO:0000256" key="4">
    <source>
        <dbReference type="ARBA" id="ARBA00022692"/>
    </source>
</evidence>
<keyword evidence="7 9" id="KW-0012">Acyltransferase</keyword>
<evidence type="ECO:0000256" key="7">
    <source>
        <dbReference type="PIRNR" id="PIRNR016636"/>
    </source>
</evidence>
<feature type="transmembrane region" description="Helical" evidence="8">
    <location>
        <begin position="404"/>
        <end position="422"/>
    </location>
</feature>
<dbReference type="PIRSF" id="PIRSF500217">
    <property type="entry name" value="AlgI"/>
    <property type="match status" value="1"/>
</dbReference>
<dbReference type="Pfam" id="PF03062">
    <property type="entry name" value="MBOAT"/>
    <property type="match status" value="1"/>
</dbReference>
<feature type="transmembrane region" description="Helical" evidence="8">
    <location>
        <begin position="363"/>
        <end position="384"/>
    </location>
</feature>
<evidence type="ECO:0000313" key="9">
    <source>
        <dbReference type="EMBL" id="PWJ75100.1"/>
    </source>
</evidence>
<comment type="similarity">
    <text evidence="2 7">Belongs to the membrane-bound acyltransferase family.</text>
</comment>
<evidence type="ECO:0000256" key="5">
    <source>
        <dbReference type="ARBA" id="ARBA00022989"/>
    </source>
</evidence>
<dbReference type="GO" id="GO:0016746">
    <property type="term" value="F:acyltransferase activity"/>
    <property type="evidence" value="ECO:0007669"/>
    <property type="project" value="UniProtKB-KW"/>
</dbReference>
<dbReference type="InterPro" id="IPR051085">
    <property type="entry name" value="MB_O-acyltransferase"/>
</dbReference>
<evidence type="ECO:0000256" key="1">
    <source>
        <dbReference type="ARBA" id="ARBA00004651"/>
    </source>
</evidence>
<evidence type="ECO:0000313" key="10">
    <source>
        <dbReference type="Proteomes" id="UP000245412"/>
    </source>
</evidence>
<keyword evidence="5 8" id="KW-1133">Transmembrane helix</keyword>
<accession>A0AB73T381</accession>
<feature type="transmembrane region" description="Helical" evidence="8">
    <location>
        <begin position="51"/>
        <end position="67"/>
    </location>
</feature>
<reference evidence="9 10" key="1">
    <citation type="submission" date="2018-05" db="EMBL/GenBank/DDBJ databases">
        <authorList>
            <person name="Goeker M."/>
            <person name="Huntemann M."/>
            <person name="Clum A."/>
            <person name="Pillay M."/>
            <person name="Palaniappan K."/>
            <person name="Varghese N."/>
            <person name="Mikhailova N."/>
            <person name="Stamatis D."/>
            <person name="Reddy T."/>
            <person name="Daum C."/>
            <person name="Shapiro N."/>
            <person name="Ivanova N."/>
            <person name="Kyrpides N."/>
            <person name="Woyke T."/>
        </authorList>
    </citation>
    <scope>NUCLEOTIDE SEQUENCE [LARGE SCALE GENOMIC DNA]</scope>
    <source>
        <strain evidence="9 10">DSM 26524</strain>
    </source>
</reference>
<dbReference type="InterPro" id="IPR024194">
    <property type="entry name" value="Ac/AlaTfrase_AlgI/DltB"/>
</dbReference>
<feature type="transmembrane region" description="Helical" evidence="8">
    <location>
        <begin position="6"/>
        <end position="22"/>
    </location>
</feature>
<feature type="transmembrane region" description="Helical" evidence="8">
    <location>
        <begin position="133"/>
        <end position="154"/>
    </location>
</feature>
<dbReference type="GO" id="GO:0005886">
    <property type="term" value="C:plasma membrane"/>
    <property type="evidence" value="ECO:0007669"/>
    <property type="project" value="UniProtKB-SubCell"/>
</dbReference>
<keyword evidence="3 7" id="KW-1003">Cell membrane</keyword>
<evidence type="ECO:0000256" key="8">
    <source>
        <dbReference type="SAM" id="Phobius"/>
    </source>
</evidence>
<comment type="caution">
    <text evidence="9">The sequence shown here is derived from an EMBL/GenBank/DDBJ whole genome shotgun (WGS) entry which is preliminary data.</text>
</comment>
<sequence length="522" mass="58320">MNILSFEFLVFIMAVLIVYYVLPLKLRWLALLAGSAVFVSMSGWAGAAHMTVIALCAWLGGLALSALKQREKQLRKGGDEGSGERASACVTRQKLLLAFVLIIDIGAMVFIKYEPAVAAWMNGLTKGKQMIPVWELAVPLGLSYFTFQSAGWLIDIYRGKAQAQRNPLKAWLFVGYFPQLAQGPISTWKELGEQLLTGHRLEPVQFVSGFQLMLWGYFKKMVIADRLAPTTAALLGETGSMPGWMVLGGVVLYMLRLYADFSGGMDVARGISRMLGIELPENFRRPFFSKSVAEYWRRWHITLGAWFRSYLMYPLTTSHAGIALGRRASKVFGKKTGRVIPTALATLLIFVLIGMWHSANWNALVYGAYFGLVMAASILLQPLWKKMNSAFHLQGEKAGVKAFCMARTWVLVLAAQFFAFTSSPRQGLSLLKQSFVNWDFSHFAEQMTAIMSVREWVIAGIAMAVLLLTDILCERGIDLCGRLAKAHIWVRWPVLLLLLMAILIFGMYGVGYDSTAFMYTQF</sequence>
<keyword evidence="6 7" id="KW-0472">Membrane</keyword>
<dbReference type="InterPro" id="IPR028362">
    <property type="entry name" value="AlgI"/>
</dbReference>
<evidence type="ECO:0000256" key="2">
    <source>
        <dbReference type="ARBA" id="ARBA00010323"/>
    </source>
</evidence>
<gene>
    <name evidence="9" type="ORF">C7383_107107</name>
</gene>
<keyword evidence="4 8" id="KW-0812">Transmembrane</keyword>
<dbReference type="InterPro" id="IPR004299">
    <property type="entry name" value="MBOAT_fam"/>
</dbReference>
<keyword evidence="7" id="KW-0808">Transferase</keyword>
<feature type="transmembrane region" description="Helical" evidence="8">
    <location>
        <begin position="95"/>
        <end position="113"/>
    </location>
</feature>
<feature type="transmembrane region" description="Helical" evidence="8">
    <location>
        <begin position="494"/>
        <end position="512"/>
    </location>
</feature>
<dbReference type="AlphaFoldDB" id="A0AB73T381"/>
<feature type="transmembrane region" description="Helical" evidence="8">
    <location>
        <begin position="339"/>
        <end position="357"/>
    </location>
</feature>
<organism evidence="9 10">
    <name type="scientific">Murimonas intestini</name>
    <dbReference type="NCBI Taxonomy" id="1337051"/>
    <lineage>
        <taxon>Bacteria</taxon>
        <taxon>Bacillati</taxon>
        <taxon>Bacillota</taxon>
        <taxon>Clostridia</taxon>
        <taxon>Lachnospirales</taxon>
        <taxon>Lachnospiraceae</taxon>
        <taxon>Murimonas</taxon>
    </lineage>
</organism>
<proteinExistence type="inferred from homology"/>
<feature type="transmembrane region" description="Helical" evidence="8">
    <location>
        <begin position="456"/>
        <end position="473"/>
    </location>
</feature>
<dbReference type="PIRSF" id="PIRSF016636">
    <property type="entry name" value="AlgI_DltB"/>
    <property type="match status" value="1"/>
</dbReference>
<dbReference type="EMBL" id="QGGY01000007">
    <property type="protein sequence ID" value="PWJ75100.1"/>
    <property type="molecule type" value="Genomic_DNA"/>
</dbReference>
<evidence type="ECO:0000256" key="3">
    <source>
        <dbReference type="ARBA" id="ARBA00022475"/>
    </source>
</evidence>
<comment type="subcellular location">
    <subcellularLocation>
        <location evidence="1">Cell membrane</location>
        <topology evidence="1">Multi-pass membrane protein</topology>
    </subcellularLocation>
</comment>
<dbReference type="PANTHER" id="PTHR13285">
    <property type="entry name" value="ACYLTRANSFERASE"/>
    <property type="match status" value="1"/>
</dbReference>
<protein>
    <submittedName>
        <fullName evidence="9">D-alanyl-lipoteichoic acid acyltransferase DltB (MBOAT superfamily)</fullName>
    </submittedName>
</protein>
<evidence type="ECO:0000256" key="6">
    <source>
        <dbReference type="ARBA" id="ARBA00023136"/>
    </source>
</evidence>
<dbReference type="PANTHER" id="PTHR13285:SF18">
    <property type="entry name" value="PROTEIN-CYSTEINE N-PALMITOYLTRANSFERASE RASP"/>
    <property type="match status" value="1"/>
</dbReference>
<dbReference type="GO" id="GO:0042121">
    <property type="term" value="P:alginic acid biosynthetic process"/>
    <property type="evidence" value="ECO:0007669"/>
    <property type="project" value="InterPro"/>
</dbReference>
<keyword evidence="10" id="KW-1185">Reference proteome</keyword>